<dbReference type="AlphaFoldDB" id="A0A1V2ACM1"/>
<keyword evidence="2" id="KW-1185">Reference proteome</keyword>
<reference evidence="1 2" key="1">
    <citation type="submission" date="2016-12" db="EMBL/GenBank/DDBJ databases">
        <title>Domibacillus sp. SAB 38T whole genome sequencing.</title>
        <authorList>
            <person name="Verma A."/>
            <person name="Ojha A.K."/>
            <person name="Krishnamurthi S."/>
        </authorList>
    </citation>
    <scope>NUCLEOTIDE SEQUENCE [LARGE SCALE GENOMIC DNA]</scope>
    <source>
        <strain evidence="1 2">SAB 38</strain>
    </source>
</reference>
<comment type="caution">
    <text evidence="1">The sequence shown here is derived from an EMBL/GenBank/DDBJ whole genome shotgun (WGS) entry which is preliminary data.</text>
</comment>
<accession>A0A1V2ACM1</accession>
<name>A0A1V2ACM1_9BACI</name>
<dbReference type="Proteomes" id="UP000188613">
    <property type="component" value="Unassembled WGS sequence"/>
</dbReference>
<dbReference type="EMBL" id="MSFI01000001">
    <property type="protein sequence ID" value="OMP68741.1"/>
    <property type="molecule type" value="Genomic_DNA"/>
</dbReference>
<organism evidence="1 2">
    <name type="scientific">Domibacillus epiphyticus</name>
    <dbReference type="NCBI Taxonomy" id="1714355"/>
    <lineage>
        <taxon>Bacteria</taxon>
        <taxon>Bacillati</taxon>
        <taxon>Bacillota</taxon>
        <taxon>Bacilli</taxon>
        <taxon>Bacillales</taxon>
        <taxon>Bacillaceae</taxon>
        <taxon>Domibacillus</taxon>
    </lineage>
</organism>
<dbReference type="RefSeq" id="WP_076763334.1">
    <property type="nucleotide sequence ID" value="NZ_MSFI01000001.1"/>
</dbReference>
<dbReference type="OrthoDB" id="2888094at2"/>
<proteinExistence type="predicted"/>
<sequence length="75" mass="9003">MKTMTRLTFANNQKELDYKIEKIKQDHERLNPESKVEISYLDPKSDDIHFLKDRTTQLLIGIRIENEQIKIKKQC</sequence>
<evidence type="ECO:0000313" key="2">
    <source>
        <dbReference type="Proteomes" id="UP000188613"/>
    </source>
</evidence>
<protein>
    <submittedName>
        <fullName evidence="1">Uncharacterized protein</fullName>
    </submittedName>
</protein>
<evidence type="ECO:0000313" key="1">
    <source>
        <dbReference type="EMBL" id="OMP68741.1"/>
    </source>
</evidence>
<gene>
    <name evidence="1" type="ORF">BTO28_01460</name>
</gene>